<comment type="caution">
    <text evidence="1">The sequence shown here is derived from an EMBL/GenBank/DDBJ whole genome shotgun (WGS) entry which is preliminary data.</text>
</comment>
<dbReference type="Proteomes" id="UP000185604">
    <property type="component" value="Unassembled WGS sequence"/>
</dbReference>
<evidence type="ECO:0000313" key="1">
    <source>
        <dbReference type="EMBL" id="OLF86335.1"/>
    </source>
</evidence>
<dbReference type="InterPro" id="IPR024410">
    <property type="entry name" value="Phage_TAC_12"/>
</dbReference>
<reference evidence="1 2" key="1">
    <citation type="journal article" date="2016" name="Front. Microbiol.">
        <title>High-Level Heat Resistance of Spores of Bacillus amyloliquefaciens and Bacillus licheniformis Results from the Presence of a spoVA Operon in a Tn1546 Transposon.</title>
        <authorList>
            <person name="Berendsen E.M."/>
            <person name="Koning R.A."/>
            <person name="Boekhorst J."/>
            <person name="de Jong A."/>
            <person name="Kuipers O.P."/>
            <person name="Wells-Bennik M.H."/>
        </authorList>
    </citation>
    <scope>NUCLEOTIDE SEQUENCE [LARGE SCALE GENOMIC DNA]</scope>
    <source>
        <strain evidence="1 2">B4121</strain>
    </source>
</reference>
<sequence>MARFEIEGNEYELKLTYASVEYLNGLYKGGSFELIGKALMGDLEAFPNIIHAGLFHTGKNFSIKKVREAIEAAISEEKLDMDEIMRLSNEVVSKSFFYKKTVEKILKKDPQAAGMLADFLK</sequence>
<dbReference type="EMBL" id="LKPO01000029">
    <property type="protein sequence ID" value="OLF86335.1"/>
    <property type="molecule type" value="Genomic_DNA"/>
</dbReference>
<dbReference type="RefSeq" id="WP_075213329.1">
    <property type="nucleotide sequence ID" value="NZ_LKPO01000029.1"/>
</dbReference>
<organism evidence="1 2">
    <name type="scientific">Bacillus paralicheniformis</name>
    <dbReference type="NCBI Taxonomy" id="1648923"/>
    <lineage>
        <taxon>Bacteria</taxon>
        <taxon>Bacillati</taxon>
        <taxon>Bacillota</taxon>
        <taxon>Bacilli</taxon>
        <taxon>Bacillales</taxon>
        <taxon>Bacillaceae</taxon>
        <taxon>Bacillus</taxon>
    </lineage>
</organism>
<protein>
    <submittedName>
        <fullName evidence="1">Phage protein</fullName>
    </submittedName>
</protein>
<dbReference type="Pfam" id="PF12363">
    <property type="entry name" value="Phage_TAC_12"/>
    <property type="match status" value="1"/>
</dbReference>
<proteinExistence type="predicted"/>
<name>A0A7Z0WST8_9BACI</name>
<gene>
    <name evidence="1" type="ORF">B4121_4526</name>
</gene>
<dbReference type="AlphaFoldDB" id="A0A7Z0WST8"/>
<evidence type="ECO:0000313" key="2">
    <source>
        <dbReference type="Proteomes" id="UP000185604"/>
    </source>
</evidence>
<accession>A0A7Z0WST8</accession>